<reference evidence="2" key="1">
    <citation type="submission" date="2022-06" db="EMBL/GenBank/DDBJ databases">
        <title>Aquibacillus sp. a new bacterium isolated from soil saline samples.</title>
        <authorList>
            <person name="Galisteo C."/>
            <person name="De La Haba R."/>
            <person name="Sanchez-Porro C."/>
            <person name="Ventosa A."/>
        </authorList>
    </citation>
    <scope>NUCLEOTIDE SEQUENCE</scope>
    <source>
        <strain evidence="2">JCM 12387</strain>
    </source>
</reference>
<dbReference type="EMBL" id="JAMQJZ010000015">
    <property type="protein sequence ID" value="MDC3421928.1"/>
    <property type="molecule type" value="Genomic_DNA"/>
</dbReference>
<gene>
    <name evidence="2" type="ORF">NC661_16250</name>
</gene>
<organism evidence="2 3">
    <name type="scientific">Aquibacillus koreensis</name>
    <dbReference type="NCBI Taxonomy" id="279446"/>
    <lineage>
        <taxon>Bacteria</taxon>
        <taxon>Bacillati</taxon>
        <taxon>Bacillota</taxon>
        <taxon>Bacilli</taxon>
        <taxon>Bacillales</taxon>
        <taxon>Bacillaceae</taxon>
        <taxon>Aquibacillus</taxon>
    </lineage>
</organism>
<keyword evidence="3" id="KW-1185">Reference proteome</keyword>
<feature type="transmembrane region" description="Helical" evidence="1">
    <location>
        <begin position="6"/>
        <end position="25"/>
    </location>
</feature>
<feature type="transmembrane region" description="Helical" evidence="1">
    <location>
        <begin position="37"/>
        <end position="57"/>
    </location>
</feature>
<keyword evidence="1" id="KW-1133">Transmembrane helix</keyword>
<keyword evidence="1" id="KW-0812">Transmembrane</keyword>
<dbReference type="Proteomes" id="UP001145072">
    <property type="component" value="Unassembled WGS sequence"/>
</dbReference>
<dbReference type="AlphaFoldDB" id="A0A9X4AL10"/>
<evidence type="ECO:0000313" key="2">
    <source>
        <dbReference type="EMBL" id="MDC3421928.1"/>
    </source>
</evidence>
<proteinExistence type="predicted"/>
<keyword evidence="1" id="KW-0472">Membrane</keyword>
<sequence>MYIVIGIVFASILFILLLVDKFAPYSEIMSSFSKKSFKYTVTGLTLATVASLGYGIYFQLTYQLPFLDVKINGKDYTVFGDIGEMGYYADHLVMEDENVTVHLVSWEGLDQDNNNEIPFVIHYPSGKKVEWTSTVSKVEATNINQLQEAFGINEIYQLEPYTFKESGDVKISVESGSDFVIEVKEN</sequence>
<evidence type="ECO:0000256" key="1">
    <source>
        <dbReference type="SAM" id="Phobius"/>
    </source>
</evidence>
<comment type="caution">
    <text evidence="2">The sequence shown here is derived from an EMBL/GenBank/DDBJ whole genome shotgun (WGS) entry which is preliminary data.</text>
</comment>
<evidence type="ECO:0000313" key="3">
    <source>
        <dbReference type="Proteomes" id="UP001145072"/>
    </source>
</evidence>
<name>A0A9X4AL10_9BACI</name>
<dbReference type="RefSeq" id="WP_259870422.1">
    <property type="nucleotide sequence ID" value="NZ_JAMQJZ010000015.1"/>
</dbReference>
<protein>
    <submittedName>
        <fullName evidence="2">Uncharacterized protein</fullName>
    </submittedName>
</protein>
<accession>A0A9X4AL10</accession>